<keyword evidence="1" id="KW-0732">Signal</keyword>
<evidence type="ECO:0000313" key="2">
    <source>
        <dbReference type="EMBL" id="KAJ1346817.1"/>
    </source>
</evidence>
<feature type="signal peptide" evidence="1">
    <location>
        <begin position="1"/>
        <end position="19"/>
    </location>
</feature>
<name>A0AAD5LU39_PARTN</name>
<dbReference type="Proteomes" id="UP001196413">
    <property type="component" value="Unassembled WGS sequence"/>
</dbReference>
<evidence type="ECO:0000256" key="1">
    <source>
        <dbReference type="SAM" id="SignalP"/>
    </source>
</evidence>
<organism evidence="2 3">
    <name type="scientific">Parelaphostrongylus tenuis</name>
    <name type="common">Meningeal worm</name>
    <dbReference type="NCBI Taxonomy" id="148309"/>
    <lineage>
        <taxon>Eukaryota</taxon>
        <taxon>Metazoa</taxon>
        <taxon>Ecdysozoa</taxon>
        <taxon>Nematoda</taxon>
        <taxon>Chromadorea</taxon>
        <taxon>Rhabditida</taxon>
        <taxon>Rhabditina</taxon>
        <taxon>Rhabditomorpha</taxon>
        <taxon>Strongyloidea</taxon>
        <taxon>Metastrongylidae</taxon>
        <taxon>Parelaphostrongylus</taxon>
    </lineage>
</organism>
<proteinExistence type="predicted"/>
<feature type="chain" id="PRO_5042219967" description="Chondroitin proteoglycan 3" evidence="1">
    <location>
        <begin position="20"/>
        <end position="162"/>
    </location>
</feature>
<gene>
    <name evidence="2" type="ORF">KIN20_001720</name>
</gene>
<comment type="caution">
    <text evidence="2">The sequence shown here is derived from an EMBL/GenBank/DDBJ whole genome shotgun (WGS) entry which is preliminary data.</text>
</comment>
<evidence type="ECO:0008006" key="4">
    <source>
        <dbReference type="Google" id="ProtNLM"/>
    </source>
</evidence>
<sequence length="162" mass="17691">MQLLTLVVILVLDLNQIKGSYVLTASSVDEAIAALQRVSTLKSPESNEVEDEQKNKTCTPMDQCYSDDDCHGGYCFGTFVGKCNCNGCINFLRCETDLNCGGLRNACNMLLMMCDCNTGYRSAGFPQFFDVMTGLCNQKTCNGKNSDEACFGLECNSGRCIC</sequence>
<accession>A0AAD5LU39</accession>
<keyword evidence="3" id="KW-1185">Reference proteome</keyword>
<dbReference type="PANTHER" id="PTHR37973:SF1">
    <property type="entry name" value="DICKKOPF_N DOMAIN-CONTAINING PROTEIN"/>
    <property type="match status" value="1"/>
</dbReference>
<dbReference type="InterPro" id="IPR039260">
    <property type="entry name" value="Cpg-3"/>
</dbReference>
<reference evidence="2" key="1">
    <citation type="submission" date="2021-06" db="EMBL/GenBank/DDBJ databases">
        <title>Parelaphostrongylus tenuis whole genome reference sequence.</title>
        <authorList>
            <person name="Garwood T.J."/>
            <person name="Larsen P.A."/>
            <person name="Fountain-Jones N.M."/>
            <person name="Garbe J.R."/>
            <person name="Macchietto M.G."/>
            <person name="Kania S.A."/>
            <person name="Gerhold R.W."/>
            <person name="Richards J.E."/>
            <person name="Wolf T.M."/>
        </authorList>
    </citation>
    <scope>NUCLEOTIDE SEQUENCE</scope>
    <source>
        <strain evidence="2">MNPRO001-30</strain>
        <tissue evidence="2">Meninges</tissue>
    </source>
</reference>
<dbReference type="PANTHER" id="PTHR37973">
    <property type="entry name" value="CHONDROITIN PROTEOGLYCAN 3"/>
    <property type="match status" value="1"/>
</dbReference>
<dbReference type="AlphaFoldDB" id="A0AAD5LU39"/>
<protein>
    <recommendedName>
        <fullName evidence="4">Chondroitin proteoglycan 3</fullName>
    </recommendedName>
</protein>
<evidence type="ECO:0000313" key="3">
    <source>
        <dbReference type="Proteomes" id="UP001196413"/>
    </source>
</evidence>
<dbReference type="EMBL" id="JAHQIW010000226">
    <property type="protein sequence ID" value="KAJ1346817.1"/>
    <property type="molecule type" value="Genomic_DNA"/>
</dbReference>